<accession>A0ABX5CVB1</accession>
<name>A0ABX5CVB1_LACPE</name>
<organism evidence="1 2">
    <name type="scientific">Lactiplantibacillus pentosus</name>
    <name type="common">Lactobacillus pentosus</name>
    <dbReference type="NCBI Taxonomy" id="1589"/>
    <lineage>
        <taxon>Bacteria</taxon>
        <taxon>Bacillati</taxon>
        <taxon>Bacillota</taxon>
        <taxon>Bacilli</taxon>
        <taxon>Lactobacillales</taxon>
        <taxon>Lactobacillaceae</taxon>
        <taxon>Lactiplantibacillus</taxon>
    </lineage>
</organism>
<dbReference type="EMBL" id="PVOB01000412">
    <property type="protein sequence ID" value="PRO88331.1"/>
    <property type="molecule type" value="Genomic_DNA"/>
</dbReference>
<feature type="non-terminal residue" evidence="1">
    <location>
        <position position="1"/>
    </location>
</feature>
<comment type="caution">
    <text evidence="1">The sequence shown here is derived from an EMBL/GenBank/DDBJ whole genome shotgun (WGS) entry which is preliminary data.</text>
</comment>
<proteinExistence type="predicted"/>
<feature type="non-terminal residue" evidence="1">
    <location>
        <position position="68"/>
    </location>
</feature>
<dbReference type="Proteomes" id="UP000238378">
    <property type="component" value="Unassembled WGS sequence"/>
</dbReference>
<evidence type="ECO:0000313" key="2">
    <source>
        <dbReference type="Proteomes" id="UP000238378"/>
    </source>
</evidence>
<gene>
    <name evidence="1" type="ORF">C6Y08_17920</name>
</gene>
<dbReference type="SUPFAM" id="SSF53822">
    <property type="entry name" value="Periplasmic binding protein-like I"/>
    <property type="match status" value="1"/>
</dbReference>
<dbReference type="InterPro" id="IPR028082">
    <property type="entry name" value="Peripla_BP_I"/>
</dbReference>
<keyword evidence="2" id="KW-1185">Reference proteome</keyword>
<reference evidence="1 2" key="1">
    <citation type="submission" date="2018-03" db="EMBL/GenBank/DDBJ databases">
        <title>Draft Genome Sequences of six Lactobacillus pentosus Strains Isolated from Brines of Traditionally Fermented Spanish-Style Green Table Olives.</title>
        <authorList>
            <person name="Calero-Delgado B."/>
            <person name="Martin-Platero A.M."/>
            <person name="Perez-Pulido A.J."/>
            <person name="Benitez-Cabello A."/>
            <person name="Casimiro-Soriguer C.S."/>
            <person name="Martinez-Bueno M."/>
            <person name="Arroyo-Lopez F.N."/>
            <person name="Rodriguez-Gomez F."/>
            <person name="Bautista-Gallego J."/>
            <person name="Garrido-Fernandez A."/>
            <person name="Jimenez-Diaz R."/>
        </authorList>
    </citation>
    <scope>NUCLEOTIDE SEQUENCE [LARGE SCALE GENOMIC DNA]</scope>
    <source>
        <strain evidence="1 2">IG2</strain>
    </source>
</reference>
<protein>
    <submittedName>
        <fullName evidence="1">GntR family transcriptional regulator</fullName>
    </submittedName>
</protein>
<sequence>TNDQDAEQRMIEYLFEMGHESILGIFQVDDIQGVHRMNGFVKAYQEQPEISYKSNILMYQSGGNFDKL</sequence>
<evidence type="ECO:0000313" key="1">
    <source>
        <dbReference type="EMBL" id="PRO88331.1"/>
    </source>
</evidence>